<protein>
    <submittedName>
        <fullName evidence="2">Isochorismatase family</fullName>
    </submittedName>
</protein>
<dbReference type="RefSeq" id="WP_004819042.1">
    <property type="nucleotide sequence ID" value="NZ_UGTH01000001.1"/>
</dbReference>
<sequence>MKNFNLDRDKTLFLFIDVQDKLLNVMSNKEDVLKNTKILAQMAKIMNLESIFTAQYPKGLGFSNEELKSFLPEAKEIGKESFSCMLNDEFVEEFKSKDKKQIVVSGVESHICVLLTARDLIANGYEVFIASDAVGSRSDFNYKNALQMLSEMGCVITNTETIMFDLNSVAGTDEFKAIQKLIM</sequence>
<evidence type="ECO:0000313" key="2">
    <source>
        <dbReference type="EMBL" id="SUB74725.1"/>
    </source>
</evidence>
<evidence type="ECO:0000259" key="1">
    <source>
        <dbReference type="Pfam" id="PF00857"/>
    </source>
</evidence>
<proteinExistence type="predicted"/>
<dbReference type="AlphaFoldDB" id="A0A379DB32"/>
<reference evidence="2 3" key="1">
    <citation type="submission" date="2018-06" db="EMBL/GenBank/DDBJ databases">
        <authorList>
            <consortium name="Pathogen Informatics"/>
            <person name="Doyle S."/>
        </authorList>
    </citation>
    <scope>NUCLEOTIDE SEQUENCE [LARGE SCALE GENOMIC DNA]</scope>
    <source>
        <strain evidence="2 3">NCTC11088</strain>
    </source>
</reference>
<dbReference type="InterPro" id="IPR050993">
    <property type="entry name" value="Isochorismatase_domain"/>
</dbReference>
<dbReference type="PANTHER" id="PTHR14119:SF3">
    <property type="entry name" value="ISOCHORISMATASE DOMAIN-CONTAINING PROTEIN 2"/>
    <property type="match status" value="1"/>
</dbReference>
<dbReference type="Proteomes" id="UP000254777">
    <property type="component" value="Unassembled WGS sequence"/>
</dbReference>
<evidence type="ECO:0000313" key="3">
    <source>
        <dbReference type="Proteomes" id="UP000254777"/>
    </source>
</evidence>
<feature type="domain" description="Isochorismatase-like" evidence="1">
    <location>
        <begin position="11"/>
        <end position="160"/>
    </location>
</feature>
<dbReference type="SUPFAM" id="SSF52499">
    <property type="entry name" value="Isochorismatase-like hydrolases"/>
    <property type="match status" value="1"/>
</dbReference>
<dbReference type="Gene3D" id="3.40.50.850">
    <property type="entry name" value="Isochorismatase-like"/>
    <property type="match status" value="1"/>
</dbReference>
<organism evidence="2 3">
    <name type="scientific">Peptoniphilus indolicus</name>
    <dbReference type="NCBI Taxonomy" id="33030"/>
    <lineage>
        <taxon>Bacteria</taxon>
        <taxon>Bacillati</taxon>
        <taxon>Bacillota</taxon>
        <taxon>Tissierellia</taxon>
        <taxon>Tissierellales</taxon>
        <taxon>Peptoniphilaceae</taxon>
        <taxon>Peptoniphilus</taxon>
    </lineage>
</organism>
<dbReference type="EMBL" id="UGTH01000001">
    <property type="protein sequence ID" value="SUB74725.1"/>
    <property type="molecule type" value="Genomic_DNA"/>
</dbReference>
<accession>A0A379DB32</accession>
<gene>
    <name evidence="2" type="primary">ycaC</name>
    <name evidence="2" type="ORF">NCTC11088_00480</name>
</gene>
<name>A0A379DB32_9FIRM</name>
<dbReference type="InterPro" id="IPR000868">
    <property type="entry name" value="Isochorismatase-like_dom"/>
</dbReference>
<dbReference type="PANTHER" id="PTHR14119">
    <property type="entry name" value="HYDROLASE"/>
    <property type="match status" value="1"/>
</dbReference>
<dbReference type="InterPro" id="IPR036380">
    <property type="entry name" value="Isochorismatase-like_sf"/>
</dbReference>
<dbReference type="Pfam" id="PF00857">
    <property type="entry name" value="Isochorismatase"/>
    <property type="match status" value="1"/>
</dbReference>